<feature type="domain" description="TNase-like" evidence="1">
    <location>
        <begin position="27"/>
        <end position="155"/>
    </location>
</feature>
<accession>A0A4U6QE71</accession>
<reference evidence="2 3" key="1">
    <citation type="submission" date="2019-05" db="EMBL/GenBank/DDBJ databases">
        <title>Nakamurella sp. N5BH11, whole genome shotgun sequence.</title>
        <authorList>
            <person name="Tuo L."/>
        </authorList>
    </citation>
    <scope>NUCLEOTIDE SEQUENCE [LARGE SCALE GENOMIC DNA]</scope>
    <source>
        <strain evidence="2 3">N5BH11</strain>
    </source>
</reference>
<dbReference type="InterPro" id="IPR016071">
    <property type="entry name" value="Staphylococal_nuclease_OB-fold"/>
</dbReference>
<dbReference type="OrthoDB" id="5241375at2"/>
<keyword evidence="3" id="KW-1185">Reference proteome</keyword>
<evidence type="ECO:0000313" key="2">
    <source>
        <dbReference type="EMBL" id="TKV58351.1"/>
    </source>
</evidence>
<dbReference type="SUPFAM" id="SSF50199">
    <property type="entry name" value="Staphylococcal nuclease"/>
    <property type="match status" value="1"/>
</dbReference>
<sequence>MLPVGLLLAGALVGCTDAETPAPSSPAPGTAVVTRVVDGDTFEVTTDGGSEKVRVLGIDTPERQDCGYAAASDAAAALLRGATVALTPDPTQDDRDRYGRVLRYVTLPDGTDLGKRVIGDGFAREYTFDRAYARQGEYRAAQQDAAGAGRGLWNAATCGGVVGATSAAPPTTVPTATQTPPSADCAIKGNISGNGRIYHLPESRDYERTSIDEARGERWFCSIEEAESAGWRAPADG</sequence>
<evidence type="ECO:0000259" key="1">
    <source>
        <dbReference type="PROSITE" id="PS50830"/>
    </source>
</evidence>
<comment type="caution">
    <text evidence="2">The sequence shown here is derived from an EMBL/GenBank/DDBJ whole genome shotgun (WGS) entry which is preliminary data.</text>
</comment>
<dbReference type="Proteomes" id="UP000306985">
    <property type="component" value="Unassembled WGS sequence"/>
</dbReference>
<gene>
    <name evidence="2" type="ORF">FDO65_12300</name>
</gene>
<dbReference type="RefSeq" id="WP_137450014.1">
    <property type="nucleotide sequence ID" value="NZ_SZZH01000003.1"/>
</dbReference>
<proteinExistence type="predicted"/>
<dbReference type="AlphaFoldDB" id="A0A4U6QE71"/>
<dbReference type="Gene3D" id="2.40.50.90">
    <property type="match status" value="1"/>
</dbReference>
<protein>
    <submittedName>
        <fullName evidence="2">Thermonuclease family protein</fullName>
    </submittedName>
</protein>
<evidence type="ECO:0000313" key="3">
    <source>
        <dbReference type="Proteomes" id="UP000306985"/>
    </source>
</evidence>
<dbReference type="PROSITE" id="PS50830">
    <property type="entry name" value="TNASE_3"/>
    <property type="match status" value="1"/>
</dbReference>
<organism evidence="2 3">
    <name type="scientific">Nakamurella flava</name>
    <dbReference type="NCBI Taxonomy" id="2576308"/>
    <lineage>
        <taxon>Bacteria</taxon>
        <taxon>Bacillati</taxon>
        <taxon>Actinomycetota</taxon>
        <taxon>Actinomycetes</taxon>
        <taxon>Nakamurellales</taxon>
        <taxon>Nakamurellaceae</taxon>
        <taxon>Nakamurella</taxon>
    </lineage>
</organism>
<dbReference type="Pfam" id="PF00565">
    <property type="entry name" value="SNase"/>
    <property type="match status" value="1"/>
</dbReference>
<dbReference type="InterPro" id="IPR035437">
    <property type="entry name" value="SNase_OB-fold_sf"/>
</dbReference>
<dbReference type="EMBL" id="SZZH01000003">
    <property type="protein sequence ID" value="TKV58351.1"/>
    <property type="molecule type" value="Genomic_DNA"/>
</dbReference>
<dbReference type="SMART" id="SM00318">
    <property type="entry name" value="SNc"/>
    <property type="match status" value="1"/>
</dbReference>
<name>A0A4U6QE71_9ACTN</name>